<dbReference type="EMBL" id="CAFBMK010000004">
    <property type="protein sequence ID" value="CAB4893080.1"/>
    <property type="molecule type" value="Genomic_DNA"/>
</dbReference>
<name>A0A6J7FJK7_9ZZZZ</name>
<organism evidence="2">
    <name type="scientific">freshwater metagenome</name>
    <dbReference type="NCBI Taxonomy" id="449393"/>
    <lineage>
        <taxon>unclassified sequences</taxon>
        <taxon>metagenomes</taxon>
        <taxon>ecological metagenomes</taxon>
    </lineage>
</organism>
<dbReference type="AlphaFoldDB" id="A0A6J7FJK7"/>
<accession>A0A6J7FJK7</accession>
<sequence>MPSDFIPPKTLAEIRGERTITDKMRRQIEAEKAELRAWAEDLHRPDPQLPARQTEVADRDRLAGEGLTDEGP</sequence>
<gene>
    <name evidence="2" type="ORF">UFOPK3564_00134</name>
</gene>
<evidence type="ECO:0000313" key="2">
    <source>
        <dbReference type="EMBL" id="CAB4893080.1"/>
    </source>
</evidence>
<reference evidence="2" key="1">
    <citation type="submission" date="2020-05" db="EMBL/GenBank/DDBJ databases">
        <authorList>
            <person name="Chiriac C."/>
            <person name="Salcher M."/>
            <person name="Ghai R."/>
            <person name="Kavagutti S V."/>
        </authorList>
    </citation>
    <scope>NUCLEOTIDE SEQUENCE</scope>
</reference>
<protein>
    <submittedName>
        <fullName evidence="2">Unannotated protein</fullName>
    </submittedName>
</protein>
<proteinExistence type="predicted"/>
<evidence type="ECO:0000256" key="1">
    <source>
        <dbReference type="SAM" id="MobiDB-lite"/>
    </source>
</evidence>
<feature type="region of interest" description="Disordered" evidence="1">
    <location>
        <begin position="39"/>
        <end position="72"/>
    </location>
</feature>